<evidence type="ECO:0000313" key="4">
    <source>
        <dbReference type="Proteomes" id="UP001209746"/>
    </source>
</evidence>
<accession>A0AAE3LDR9</accession>
<evidence type="ECO:0000313" key="2">
    <source>
        <dbReference type="EMBL" id="MCU4725521.1"/>
    </source>
</evidence>
<keyword evidence="3" id="KW-1185">Reference proteome</keyword>
<dbReference type="EMBL" id="JAOPKC010000001">
    <property type="protein sequence ID" value="MCU4716874.1"/>
    <property type="molecule type" value="Genomic_DNA"/>
</dbReference>
<evidence type="ECO:0000313" key="1">
    <source>
        <dbReference type="EMBL" id="MCU4716874.1"/>
    </source>
</evidence>
<proteinExistence type="predicted"/>
<sequence length="77" mass="8506">MSQADAQRRVQAAMIDSDALSPEGSASVQNWGGTAYVAIPRRLVQHYEIEQGDRLQRAYDPKTGCLTISLGDHDLFE</sequence>
<dbReference type="EMBL" id="JAOPKD010000001">
    <property type="protein sequence ID" value="MCU4725521.1"/>
    <property type="molecule type" value="Genomic_DNA"/>
</dbReference>
<protein>
    <submittedName>
        <fullName evidence="2">Uncharacterized protein</fullName>
    </submittedName>
</protein>
<evidence type="ECO:0000313" key="3">
    <source>
        <dbReference type="Proteomes" id="UP001208186"/>
    </source>
</evidence>
<dbReference type="AlphaFoldDB" id="A0AAE3LDR9"/>
<dbReference type="Proteomes" id="UP001209746">
    <property type="component" value="Unassembled WGS sequence"/>
</dbReference>
<organism evidence="2 4">
    <name type="scientific">Halapricum hydrolyticum</name>
    <dbReference type="NCBI Taxonomy" id="2979991"/>
    <lineage>
        <taxon>Archaea</taxon>
        <taxon>Methanobacteriati</taxon>
        <taxon>Methanobacteriota</taxon>
        <taxon>Stenosarchaea group</taxon>
        <taxon>Halobacteria</taxon>
        <taxon>Halobacteriales</taxon>
        <taxon>Haloarculaceae</taxon>
        <taxon>Halapricum</taxon>
    </lineage>
</organism>
<dbReference type="Proteomes" id="UP001208186">
    <property type="component" value="Unassembled WGS sequence"/>
</dbReference>
<dbReference type="RefSeq" id="WP_315907635.1">
    <property type="nucleotide sequence ID" value="NZ_JAOPKC010000001.1"/>
</dbReference>
<reference evidence="2" key="1">
    <citation type="submission" date="2023-02" db="EMBL/GenBank/DDBJ databases">
        <title>Enrichment on poylsaccharides allowed isolation of novel metabolic and taxonomic groups of Haloarchaea.</title>
        <authorList>
            <person name="Sorokin D.Y."/>
            <person name="Elcheninov A.G."/>
            <person name="Khizhniak T.V."/>
            <person name="Kolganova T.V."/>
            <person name="Kublanov I.V."/>
        </authorList>
    </citation>
    <scope>NUCLEOTIDE SEQUENCE</scope>
    <source>
        <strain evidence="1 3">HArc-curdl5-1</strain>
        <strain evidence="2">HArc-curdl7</strain>
    </source>
</reference>
<gene>
    <name evidence="2" type="ORF">OB914_00830</name>
    <name evidence="1" type="ORF">OB916_02190</name>
</gene>
<comment type="caution">
    <text evidence="2">The sequence shown here is derived from an EMBL/GenBank/DDBJ whole genome shotgun (WGS) entry which is preliminary data.</text>
</comment>
<name>A0AAE3LDR9_9EURY</name>